<proteinExistence type="predicted"/>
<comment type="caution">
    <text evidence="1">The sequence shown here is derived from an EMBL/GenBank/DDBJ whole genome shotgun (WGS) entry which is preliminary data.</text>
</comment>
<dbReference type="AlphaFoldDB" id="A0A5J4PG04"/>
<organism evidence="1">
    <name type="scientific">termite gut metagenome</name>
    <dbReference type="NCBI Taxonomy" id="433724"/>
    <lineage>
        <taxon>unclassified sequences</taxon>
        <taxon>metagenomes</taxon>
        <taxon>organismal metagenomes</taxon>
    </lineage>
</organism>
<sequence>TKDNIEDKLKERGVDDALIKVFLDTLNECEFARFAPAADNQAMDNVYSSALEVIGKMENIIRIK</sequence>
<accession>A0A5J4PG04</accession>
<dbReference type="EMBL" id="SNRY01009142">
    <property type="protein sequence ID" value="KAA6307479.1"/>
    <property type="molecule type" value="Genomic_DNA"/>
</dbReference>
<gene>
    <name evidence="1" type="ORF">EZS27_040849</name>
</gene>
<protein>
    <submittedName>
        <fullName evidence="1">Uncharacterized protein</fullName>
    </submittedName>
</protein>
<feature type="non-terminal residue" evidence="1">
    <location>
        <position position="1"/>
    </location>
</feature>
<evidence type="ECO:0000313" key="1">
    <source>
        <dbReference type="EMBL" id="KAA6307479.1"/>
    </source>
</evidence>
<name>A0A5J4PG04_9ZZZZ</name>
<reference evidence="1" key="1">
    <citation type="submission" date="2019-03" db="EMBL/GenBank/DDBJ databases">
        <title>Single cell metagenomics reveals metabolic interactions within the superorganism composed of flagellate Streblomastix strix and complex community of Bacteroidetes bacteria on its surface.</title>
        <authorList>
            <person name="Treitli S.C."/>
            <person name="Kolisko M."/>
            <person name="Husnik F."/>
            <person name="Keeling P."/>
            <person name="Hampl V."/>
        </authorList>
    </citation>
    <scope>NUCLEOTIDE SEQUENCE</scope>
    <source>
        <strain evidence="1">STM</strain>
    </source>
</reference>